<gene>
    <name evidence="2" type="ORF">QW060_14390</name>
</gene>
<accession>A0ABT8CX27</accession>
<name>A0ABT8CX27_9FLAO</name>
<dbReference type="RefSeq" id="WP_290364163.1">
    <property type="nucleotide sequence ID" value="NZ_JAUFQU010000001.1"/>
</dbReference>
<dbReference type="InterPro" id="IPR008969">
    <property type="entry name" value="CarboxyPept-like_regulatory"/>
</dbReference>
<protein>
    <submittedName>
        <fullName evidence="2">Outer membrane beta-barrel protein</fullName>
    </submittedName>
</protein>
<evidence type="ECO:0000313" key="3">
    <source>
        <dbReference type="Proteomes" id="UP001242368"/>
    </source>
</evidence>
<dbReference type="InterPro" id="IPR041700">
    <property type="entry name" value="OMP_b-brl_3"/>
</dbReference>
<proteinExistence type="predicted"/>
<dbReference type="SUPFAM" id="SSF49464">
    <property type="entry name" value="Carboxypeptidase regulatory domain-like"/>
    <property type="match status" value="1"/>
</dbReference>
<organism evidence="2 3">
    <name type="scientific">Paenimyroides ceti</name>
    <dbReference type="NCBI Taxonomy" id="395087"/>
    <lineage>
        <taxon>Bacteria</taxon>
        <taxon>Pseudomonadati</taxon>
        <taxon>Bacteroidota</taxon>
        <taxon>Flavobacteriia</taxon>
        <taxon>Flavobacteriales</taxon>
        <taxon>Flavobacteriaceae</taxon>
        <taxon>Paenimyroides</taxon>
    </lineage>
</organism>
<dbReference type="Gene3D" id="2.60.40.1120">
    <property type="entry name" value="Carboxypeptidase-like, regulatory domain"/>
    <property type="match status" value="1"/>
</dbReference>
<dbReference type="Pfam" id="PF14905">
    <property type="entry name" value="OMP_b-brl_3"/>
    <property type="match status" value="1"/>
</dbReference>
<dbReference type="SUPFAM" id="SSF56935">
    <property type="entry name" value="Porins"/>
    <property type="match status" value="1"/>
</dbReference>
<feature type="domain" description="Outer membrane protein beta-barrel" evidence="1">
    <location>
        <begin position="451"/>
        <end position="739"/>
    </location>
</feature>
<evidence type="ECO:0000313" key="2">
    <source>
        <dbReference type="EMBL" id="MDN3708291.1"/>
    </source>
</evidence>
<comment type="caution">
    <text evidence="2">The sequence shown here is derived from an EMBL/GenBank/DDBJ whole genome shotgun (WGS) entry which is preliminary data.</text>
</comment>
<dbReference type="Proteomes" id="UP001242368">
    <property type="component" value="Unassembled WGS sequence"/>
</dbReference>
<dbReference type="Pfam" id="PF13715">
    <property type="entry name" value="CarbopepD_reg_2"/>
    <property type="match status" value="1"/>
</dbReference>
<reference evidence="3" key="1">
    <citation type="journal article" date="2019" name="Int. J. Syst. Evol. Microbiol.">
        <title>The Global Catalogue of Microorganisms (GCM) 10K type strain sequencing project: providing services to taxonomists for standard genome sequencing and annotation.</title>
        <authorList>
            <consortium name="The Broad Institute Genomics Platform"/>
            <consortium name="The Broad Institute Genome Sequencing Center for Infectious Disease"/>
            <person name="Wu L."/>
            <person name="Ma J."/>
        </authorList>
    </citation>
    <scope>NUCLEOTIDE SEQUENCE [LARGE SCALE GENOMIC DNA]</scope>
    <source>
        <strain evidence="3">CECT 7184</strain>
    </source>
</reference>
<evidence type="ECO:0000259" key="1">
    <source>
        <dbReference type="Pfam" id="PF14905"/>
    </source>
</evidence>
<keyword evidence="3" id="KW-1185">Reference proteome</keyword>
<sequence>MRKIFTIFFYLVIVGNVFAQNKLTISGKLTDENKKPIESATIYLSAQRDSTLIDYTISDTKGGFSLPVKKIDYPVFVSVSSIGYEDYTQKFDAINENVDLKTLLLKSIDNQLEEMVITADVAPIRIKQDTLEFNASSFKVRPDATVKELLEQLPGVEVDDQGKIKVNGKEVNNVLVNGKPFFNEDGKVATENLPADIIKKVQVTDYKTKEEKITGSASTSDSKTLNLTIDDDKNKGLFGKAIAGYGSDDRYESSLLFNYFNKDLKVSLLASSNNINSTGFSTNEIFDNMSGGRNTYFSSSSDGTMSVNGMNFGGGQGIFKTNLIGLNYSDSWGKKIKSQTSYLYNEVTNENKNISRIENLLPDNKFVTTSQSETKSKVGNHTFSHDFELQIDSLSTLIINPKLSRGITTSRNIAQSETVNELGEMLNKSDSKDILDVDTYSFENEIMYSRRLKRKGRSISFTLNNNNSKNETNQLKDASTFFYQTNLPNDIRNQTIKTNSHKDEYEISMRYREPITAKQSFNIALTSKWNNEYRDRQTKDFSQITNDYTEFNSLLSFANSLSAQHTTPTFGYMYRGEKFYINTNVGTEFVNYDINSSYNFQNYLNNRFDILPKIYINSSITVGKSSNIYVSYNYGGRTPQMDQLLEYEDLSNPLFTTKGNKDLLPEITHNPSLYFSNYDYQSRSGYYFYSGLYYYERTAANATVYDENYKGTSTYINVKDTYYYYFGGNFSKSYNIGKNKLSYSLSMAGKCQQI</sequence>
<dbReference type="EMBL" id="JAUFQU010000001">
    <property type="protein sequence ID" value="MDN3708291.1"/>
    <property type="molecule type" value="Genomic_DNA"/>
</dbReference>